<dbReference type="EMBL" id="CP045226">
    <property type="protein sequence ID" value="QFS43527.1"/>
    <property type="molecule type" value="Genomic_DNA"/>
</dbReference>
<dbReference type="KEGG" id="nsh:GXM_01000"/>
<name>A0A5P8VT33_9NOSO</name>
<keyword evidence="2" id="KW-1185">Reference proteome</keyword>
<evidence type="ECO:0000313" key="2">
    <source>
        <dbReference type="Proteomes" id="UP000326678"/>
    </source>
</evidence>
<proteinExistence type="predicted"/>
<accession>A0A5P8VT33</accession>
<gene>
    <name evidence="1" type="ORF">GXM_01000</name>
</gene>
<protein>
    <submittedName>
        <fullName evidence="1">Uncharacterized protein</fullName>
    </submittedName>
</protein>
<sequence>MAIASENATKSLWDNECFSNYNISLIRSEFYLQKLCV</sequence>
<reference evidence="1 2" key="1">
    <citation type="submission" date="2019-10" db="EMBL/GenBank/DDBJ databases">
        <title>Genomic and transcriptomic insights into the perfect genentic adaptation of a filamentous nitrogen-fixing cyanobacterium to rice fields.</title>
        <authorList>
            <person name="Chen Z."/>
        </authorList>
    </citation>
    <scope>NUCLEOTIDE SEQUENCE [LARGE SCALE GENOMIC DNA]</scope>
    <source>
        <strain evidence="1">CCNUC1</strain>
    </source>
</reference>
<evidence type="ECO:0000313" key="1">
    <source>
        <dbReference type="EMBL" id="QFS43527.1"/>
    </source>
</evidence>
<dbReference type="AlphaFoldDB" id="A0A5P8VT33"/>
<dbReference type="Proteomes" id="UP000326678">
    <property type="component" value="Chromosome Gxm1"/>
</dbReference>
<organism evidence="1 2">
    <name type="scientific">Nostoc sphaeroides CCNUC1</name>
    <dbReference type="NCBI Taxonomy" id="2653204"/>
    <lineage>
        <taxon>Bacteria</taxon>
        <taxon>Bacillati</taxon>
        <taxon>Cyanobacteriota</taxon>
        <taxon>Cyanophyceae</taxon>
        <taxon>Nostocales</taxon>
        <taxon>Nostocaceae</taxon>
        <taxon>Nostoc</taxon>
    </lineage>
</organism>